<dbReference type="PROSITE" id="PS00108">
    <property type="entry name" value="PROTEIN_KINASE_ST"/>
    <property type="match status" value="1"/>
</dbReference>
<organism evidence="10 11">
    <name type="scientific">Uabimicrobium amorphum</name>
    <dbReference type="NCBI Taxonomy" id="2596890"/>
    <lineage>
        <taxon>Bacteria</taxon>
        <taxon>Pseudomonadati</taxon>
        <taxon>Planctomycetota</taxon>
        <taxon>Candidatus Uabimicrobiia</taxon>
        <taxon>Candidatus Uabimicrobiales</taxon>
        <taxon>Candidatus Uabimicrobiaceae</taxon>
        <taxon>Candidatus Uabimicrobium</taxon>
    </lineage>
</organism>
<dbReference type="Pfam" id="PF00059">
    <property type="entry name" value="Lectin_C"/>
    <property type="match status" value="1"/>
</dbReference>
<keyword evidence="7" id="KW-1133">Transmembrane helix</keyword>
<dbReference type="Gene3D" id="3.10.100.10">
    <property type="entry name" value="Mannose-Binding Protein A, subunit A"/>
    <property type="match status" value="1"/>
</dbReference>
<keyword evidence="7" id="KW-0472">Membrane</keyword>
<dbReference type="FunFam" id="1.10.510.10:FF:000021">
    <property type="entry name" value="Serine/threonine protein kinase"/>
    <property type="match status" value="1"/>
</dbReference>
<dbReference type="GO" id="GO:0005524">
    <property type="term" value="F:ATP binding"/>
    <property type="evidence" value="ECO:0007669"/>
    <property type="project" value="UniProtKB-KW"/>
</dbReference>
<proteinExistence type="predicted"/>
<evidence type="ECO:0000256" key="2">
    <source>
        <dbReference type="ARBA" id="ARBA00022527"/>
    </source>
</evidence>
<dbReference type="Pfam" id="PF00069">
    <property type="entry name" value="Pkinase"/>
    <property type="match status" value="1"/>
</dbReference>
<dbReference type="CDD" id="cd14014">
    <property type="entry name" value="STKc_PknB_like"/>
    <property type="match status" value="1"/>
</dbReference>
<evidence type="ECO:0000256" key="4">
    <source>
        <dbReference type="ARBA" id="ARBA00022741"/>
    </source>
</evidence>
<dbReference type="InterPro" id="IPR016187">
    <property type="entry name" value="CTDL_fold"/>
</dbReference>
<dbReference type="RefSeq" id="WP_173013132.1">
    <property type="nucleotide sequence ID" value="NZ_AP019860.1"/>
</dbReference>
<dbReference type="InterPro" id="IPR001304">
    <property type="entry name" value="C-type_lectin-like"/>
</dbReference>
<dbReference type="InterPro" id="IPR000719">
    <property type="entry name" value="Prot_kinase_dom"/>
</dbReference>
<evidence type="ECO:0000256" key="1">
    <source>
        <dbReference type="ARBA" id="ARBA00012513"/>
    </source>
</evidence>
<dbReference type="EC" id="2.7.11.1" evidence="1"/>
<dbReference type="PANTHER" id="PTHR43289:SF6">
    <property type="entry name" value="SERINE_THREONINE-PROTEIN KINASE NEKL-3"/>
    <property type="match status" value="1"/>
</dbReference>
<evidence type="ECO:0000256" key="6">
    <source>
        <dbReference type="ARBA" id="ARBA00022840"/>
    </source>
</evidence>
<dbReference type="GO" id="GO:0004674">
    <property type="term" value="F:protein serine/threonine kinase activity"/>
    <property type="evidence" value="ECO:0007669"/>
    <property type="project" value="UniProtKB-KW"/>
</dbReference>
<dbReference type="PANTHER" id="PTHR43289">
    <property type="entry name" value="MITOGEN-ACTIVATED PROTEIN KINASE KINASE KINASE 20-RELATED"/>
    <property type="match status" value="1"/>
</dbReference>
<gene>
    <name evidence="10" type="ORF">UABAM_00903</name>
</gene>
<dbReference type="InterPro" id="IPR016186">
    <property type="entry name" value="C-type_lectin-like/link_sf"/>
</dbReference>
<reference evidence="10 11" key="1">
    <citation type="submission" date="2019-08" db="EMBL/GenBank/DDBJ databases">
        <title>Complete genome sequence of Candidatus Uab amorphum.</title>
        <authorList>
            <person name="Shiratori T."/>
            <person name="Suzuki S."/>
            <person name="Kakizawa Y."/>
            <person name="Ishida K."/>
        </authorList>
    </citation>
    <scope>NUCLEOTIDE SEQUENCE [LARGE SCALE GENOMIC DNA]</scope>
    <source>
        <strain evidence="10 11">SRT547</strain>
    </source>
</reference>
<keyword evidence="4" id="KW-0547">Nucleotide-binding</keyword>
<keyword evidence="2" id="KW-0723">Serine/threonine-protein kinase</keyword>
<keyword evidence="11" id="KW-1185">Reference proteome</keyword>
<dbReference type="InterPro" id="IPR011009">
    <property type="entry name" value="Kinase-like_dom_sf"/>
</dbReference>
<evidence type="ECO:0000256" key="7">
    <source>
        <dbReference type="SAM" id="Phobius"/>
    </source>
</evidence>
<keyword evidence="5 10" id="KW-0418">Kinase</keyword>
<dbReference type="Gene3D" id="3.30.200.20">
    <property type="entry name" value="Phosphorylase Kinase, domain 1"/>
    <property type="match status" value="1"/>
</dbReference>
<dbReference type="SUPFAM" id="SSF56112">
    <property type="entry name" value="Protein kinase-like (PK-like)"/>
    <property type="match status" value="1"/>
</dbReference>
<accession>A0A5S9IK67</accession>
<dbReference type="Proteomes" id="UP000326354">
    <property type="component" value="Chromosome"/>
</dbReference>
<keyword evidence="7" id="KW-0812">Transmembrane</keyword>
<keyword evidence="3" id="KW-0808">Transferase</keyword>
<evidence type="ECO:0000313" key="11">
    <source>
        <dbReference type="Proteomes" id="UP000326354"/>
    </source>
</evidence>
<dbReference type="SUPFAM" id="SSF56436">
    <property type="entry name" value="C-type lectin-like"/>
    <property type="match status" value="1"/>
</dbReference>
<protein>
    <recommendedName>
        <fullName evidence="1">non-specific serine/threonine protein kinase</fullName>
        <ecNumber evidence="1">2.7.11.1</ecNumber>
    </recommendedName>
</protein>
<evidence type="ECO:0000259" key="8">
    <source>
        <dbReference type="PROSITE" id="PS50011"/>
    </source>
</evidence>
<dbReference type="PROSITE" id="PS50011">
    <property type="entry name" value="PROTEIN_KINASE_DOM"/>
    <property type="match status" value="1"/>
</dbReference>
<dbReference type="Gene3D" id="1.10.510.10">
    <property type="entry name" value="Transferase(Phosphotransferase) domain 1"/>
    <property type="match status" value="1"/>
</dbReference>
<dbReference type="EMBL" id="AP019860">
    <property type="protein sequence ID" value="BBM82560.1"/>
    <property type="molecule type" value="Genomic_DNA"/>
</dbReference>
<evidence type="ECO:0000256" key="5">
    <source>
        <dbReference type="ARBA" id="ARBA00022777"/>
    </source>
</evidence>
<sequence>MKDDSSHNVFHDTQIDTKFVQTRFAQYKICDTLGQGGVGKVYKALDANLNREVALKVLLDNSPLEDTPARQRFHKEAVSMAKISHENIAQIYEAGVFEGIAFLTMELIEGGDLKEYKRRKKLSFEQIADITAQIAKGVEHAHQNKVIHRDLKPSNILMDGDKPKITDFGLAQTHNVPNNISLSGSILGTLNYMPPEQTRGENVDQRADTYAIGAILYELLTNRPPFRSPNAVNLVFKITRQEVTFPAQAKKNIPKKLQNICFKALEKKPEDRYQSAADLASDLYSFINKETQRSKIQNFPHWARIKRKYAKYALFVSIAIMCVVLFLNLSKTNTTNTANTTNTTKTHNEKQILAKLRQQKLDHLSQLYQYKGHYYAVIASKTSWLKAYLTCKKLGGYLVTVTDHDENQFLMSIMSTRKKYWIGLQYKNKKNSWVTQEPLLYKNWSIVGKHLPGSKPSVAVYTKVQLDNSCDWQYDKSGRQQLEFVCEWGKNRQGAAGKGRDIIAKFKVKQRHCEATNMQYPKNVRIYLKAFVIKVPKRKLRFSFQIKNVAKEPRKTLLLIRNFSGTVNKNNRTYININLNGRSLRRKHVIVYQNPEADYIDVSDYVKQGLNNLSIELDPSSGTVYFLNELTFYTTTLRKKYETE</sequence>
<evidence type="ECO:0000313" key="10">
    <source>
        <dbReference type="EMBL" id="BBM82560.1"/>
    </source>
</evidence>
<feature type="domain" description="C-type lectin" evidence="9">
    <location>
        <begin position="370"/>
        <end position="487"/>
    </location>
</feature>
<feature type="transmembrane region" description="Helical" evidence="7">
    <location>
        <begin position="309"/>
        <end position="329"/>
    </location>
</feature>
<feature type="domain" description="Protein kinase" evidence="8">
    <location>
        <begin position="27"/>
        <end position="287"/>
    </location>
</feature>
<evidence type="ECO:0000259" key="9">
    <source>
        <dbReference type="PROSITE" id="PS50041"/>
    </source>
</evidence>
<dbReference type="InterPro" id="IPR008271">
    <property type="entry name" value="Ser/Thr_kinase_AS"/>
</dbReference>
<keyword evidence="6" id="KW-0067">ATP-binding</keyword>
<evidence type="ECO:0000256" key="3">
    <source>
        <dbReference type="ARBA" id="ARBA00022679"/>
    </source>
</evidence>
<name>A0A5S9IK67_UABAM</name>
<dbReference type="SMART" id="SM00220">
    <property type="entry name" value="S_TKc"/>
    <property type="match status" value="1"/>
</dbReference>
<dbReference type="AlphaFoldDB" id="A0A5S9IK67"/>
<dbReference type="PROSITE" id="PS50041">
    <property type="entry name" value="C_TYPE_LECTIN_2"/>
    <property type="match status" value="1"/>
</dbReference>
<dbReference type="KEGG" id="uam:UABAM_00903"/>
<dbReference type="SMART" id="SM00034">
    <property type="entry name" value="CLECT"/>
    <property type="match status" value="1"/>
</dbReference>